<evidence type="ECO:0000313" key="2">
    <source>
        <dbReference type="EMBL" id="RAL04557.1"/>
    </source>
</evidence>
<sequence>MSQSKPSIVLVPGAFAPPECYEGVTTKVASQGYDIHAVRLPSVAPSAGPLPPPGTMYDDAAAIAREISRLVEQGKEVVVVAHSYGGTPASQSVQGLVKREGAGGVVRLAYLAALVPSLGAPAAAVLADVPQRETSVDEQGWISQVDIPAFAAACFSDMPPDEGLAWMQQFTRHSAVSMVNPLTYAGYKDVPVAYLLCDGDRIVPPGVQQQAIDRIASESGREVDVTVIPTGHVPVASAPEVVVDWIVRVAGGDESIQ</sequence>
<evidence type="ECO:0000259" key="1">
    <source>
        <dbReference type="Pfam" id="PF12697"/>
    </source>
</evidence>
<dbReference type="SUPFAM" id="SSF53474">
    <property type="entry name" value="alpha/beta-Hydrolases"/>
    <property type="match status" value="1"/>
</dbReference>
<protein>
    <submittedName>
        <fullName evidence="2">Alpha/beta-hydrolase</fullName>
    </submittedName>
</protein>
<dbReference type="AlphaFoldDB" id="A0A395H9G3"/>
<name>A0A395H9G3_9EURO</name>
<dbReference type="GO" id="GO:0016787">
    <property type="term" value="F:hydrolase activity"/>
    <property type="evidence" value="ECO:0007669"/>
    <property type="project" value="UniProtKB-KW"/>
</dbReference>
<dbReference type="Gene3D" id="3.40.50.1820">
    <property type="entry name" value="alpha/beta hydrolase"/>
    <property type="match status" value="1"/>
</dbReference>
<dbReference type="PANTHER" id="PTHR37017:SF13">
    <property type="entry name" value="AB HYDROLASE-1 DOMAIN-CONTAINING PROTEIN"/>
    <property type="match status" value="1"/>
</dbReference>
<feature type="domain" description="AB hydrolase-1" evidence="1">
    <location>
        <begin position="8"/>
        <end position="244"/>
    </location>
</feature>
<dbReference type="VEuPathDB" id="FungiDB:BO80DRAFT_421830"/>
<dbReference type="GeneID" id="37223564"/>
<organism evidence="2 3">
    <name type="scientific">Aspergillus ibericus CBS 121593</name>
    <dbReference type="NCBI Taxonomy" id="1448316"/>
    <lineage>
        <taxon>Eukaryota</taxon>
        <taxon>Fungi</taxon>
        <taxon>Dikarya</taxon>
        <taxon>Ascomycota</taxon>
        <taxon>Pezizomycotina</taxon>
        <taxon>Eurotiomycetes</taxon>
        <taxon>Eurotiomycetidae</taxon>
        <taxon>Eurotiales</taxon>
        <taxon>Aspergillaceae</taxon>
        <taxon>Aspergillus</taxon>
        <taxon>Aspergillus subgen. Circumdati</taxon>
    </lineage>
</organism>
<reference evidence="2 3" key="1">
    <citation type="submission" date="2018-02" db="EMBL/GenBank/DDBJ databases">
        <title>The genomes of Aspergillus section Nigri reveals drivers in fungal speciation.</title>
        <authorList>
            <consortium name="DOE Joint Genome Institute"/>
            <person name="Vesth T.C."/>
            <person name="Nybo J."/>
            <person name="Theobald S."/>
            <person name="Brandl J."/>
            <person name="Frisvad J.C."/>
            <person name="Nielsen K.F."/>
            <person name="Lyhne E.K."/>
            <person name="Kogle M.E."/>
            <person name="Kuo A."/>
            <person name="Riley R."/>
            <person name="Clum A."/>
            <person name="Nolan M."/>
            <person name="Lipzen A."/>
            <person name="Salamov A."/>
            <person name="Henrissat B."/>
            <person name="Wiebenga A."/>
            <person name="De vries R.P."/>
            <person name="Grigoriev I.V."/>
            <person name="Mortensen U.H."/>
            <person name="Andersen M.R."/>
            <person name="Baker S.E."/>
        </authorList>
    </citation>
    <scope>NUCLEOTIDE SEQUENCE [LARGE SCALE GENOMIC DNA]</scope>
    <source>
        <strain evidence="2 3">CBS 121593</strain>
    </source>
</reference>
<dbReference type="OrthoDB" id="1263307at2759"/>
<dbReference type="InterPro" id="IPR029058">
    <property type="entry name" value="AB_hydrolase_fold"/>
</dbReference>
<dbReference type="RefSeq" id="XP_025578884.1">
    <property type="nucleotide sequence ID" value="XM_025718699.1"/>
</dbReference>
<dbReference type="Proteomes" id="UP000249402">
    <property type="component" value="Unassembled WGS sequence"/>
</dbReference>
<dbReference type="Pfam" id="PF12697">
    <property type="entry name" value="Abhydrolase_6"/>
    <property type="match status" value="1"/>
</dbReference>
<dbReference type="InterPro" id="IPR000073">
    <property type="entry name" value="AB_hydrolase_1"/>
</dbReference>
<accession>A0A395H9G3</accession>
<gene>
    <name evidence="2" type="ORF">BO80DRAFT_421830</name>
</gene>
<evidence type="ECO:0000313" key="3">
    <source>
        <dbReference type="Proteomes" id="UP000249402"/>
    </source>
</evidence>
<keyword evidence="2" id="KW-0378">Hydrolase</keyword>
<dbReference type="InterPro" id="IPR052897">
    <property type="entry name" value="Sec-Metab_Biosynth_Hydrolase"/>
</dbReference>
<dbReference type="PANTHER" id="PTHR37017">
    <property type="entry name" value="AB HYDROLASE-1 DOMAIN-CONTAINING PROTEIN-RELATED"/>
    <property type="match status" value="1"/>
</dbReference>
<keyword evidence="3" id="KW-1185">Reference proteome</keyword>
<dbReference type="EMBL" id="KZ824423">
    <property type="protein sequence ID" value="RAL04557.1"/>
    <property type="molecule type" value="Genomic_DNA"/>
</dbReference>
<proteinExistence type="predicted"/>